<dbReference type="STRING" id="121224.E0VU90"/>
<keyword evidence="3" id="KW-0221">Differentiation</keyword>
<dbReference type="RefSeq" id="XP_002429684.1">
    <property type="nucleotide sequence ID" value="XM_002429639.1"/>
</dbReference>
<evidence type="ECO:0000313" key="7">
    <source>
        <dbReference type="Proteomes" id="UP000009046"/>
    </source>
</evidence>
<organism>
    <name type="scientific">Pediculus humanus subsp. corporis</name>
    <name type="common">Body louse</name>
    <dbReference type="NCBI Taxonomy" id="121224"/>
    <lineage>
        <taxon>Eukaryota</taxon>
        <taxon>Metazoa</taxon>
        <taxon>Ecdysozoa</taxon>
        <taxon>Arthropoda</taxon>
        <taxon>Hexapoda</taxon>
        <taxon>Insecta</taxon>
        <taxon>Pterygota</taxon>
        <taxon>Neoptera</taxon>
        <taxon>Paraneoptera</taxon>
        <taxon>Psocodea</taxon>
        <taxon>Troctomorpha</taxon>
        <taxon>Phthiraptera</taxon>
        <taxon>Anoplura</taxon>
        <taxon>Pediculidae</taxon>
        <taxon>Pediculus</taxon>
    </lineage>
</organism>
<dbReference type="OMA" id="RINHDSH"/>
<comment type="similarity">
    <text evidence="2">Belongs to the janus family.</text>
</comment>
<dbReference type="InterPro" id="IPR007702">
    <property type="entry name" value="Janus"/>
</dbReference>
<dbReference type="Gene3D" id="3.50.20.20">
    <property type="entry name" value="Janus/Ocnus"/>
    <property type="match status" value="1"/>
</dbReference>
<dbReference type="VEuPathDB" id="VectorBase:PHUM448250"/>
<keyword evidence="7" id="KW-1185">Reference proteome</keyword>
<protein>
    <submittedName>
        <fullName evidence="5 6">14 kDa phosphohistidine phosphatase, putative</fullName>
    </submittedName>
</protein>
<evidence type="ECO:0000256" key="3">
    <source>
        <dbReference type="ARBA" id="ARBA00022782"/>
    </source>
</evidence>
<dbReference type="GO" id="GO:0005829">
    <property type="term" value="C:cytosol"/>
    <property type="evidence" value="ECO:0007669"/>
    <property type="project" value="TreeGrafter"/>
</dbReference>
<dbReference type="Pfam" id="PF05005">
    <property type="entry name" value="Ocnus"/>
    <property type="match status" value="1"/>
</dbReference>
<dbReference type="GO" id="GO:0030154">
    <property type="term" value="P:cell differentiation"/>
    <property type="evidence" value="ECO:0007669"/>
    <property type="project" value="UniProtKB-KW"/>
</dbReference>
<dbReference type="HOGENOM" id="CLU_120717_2_0_1"/>
<dbReference type="GO" id="GO:0007548">
    <property type="term" value="P:sex differentiation"/>
    <property type="evidence" value="ECO:0007669"/>
    <property type="project" value="UniProtKB-KW"/>
</dbReference>
<dbReference type="GeneID" id="8231222"/>
<dbReference type="EnsemblMetazoa" id="PHUM448250-RA">
    <property type="protein sequence ID" value="PHUM448250-PA"/>
    <property type="gene ID" value="PHUM448250"/>
</dbReference>
<evidence type="ECO:0000256" key="2">
    <source>
        <dbReference type="ARBA" id="ARBA00010971"/>
    </source>
</evidence>
<reference evidence="5" key="2">
    <citation type="submission" date="2007-04" db="EMBL/GenBank/DDBJ databases">
        <title>The genome of the human body louse.</title>
        <authorList>
            <consortium name="The Human Body Louse Genome Consortium"/>
            <person name="Kirkness E."/>
            <person name="Walenz B."/>
            <person name="Hass B."/>
            <person name="Bruggner R."/>
            <person name="Strausberg R."/>
        </authorList>
    </citation>
    <scope>NUCLEOTIDE SEQUENCE</scope>
    <source>
        <strain evidence="5">USDA</strain>
    </source>
</reference>
<dbReference type="OrthoDB" id="10249612at2759"/>
<evidence type="ECO:0000256" key="4">
    <source>
        <dbReference type="ARBA" id="ARBA00022928"/>
    </source>
</evidence>
<dbReference type="Proteomes" id="UP000009046">
    <property type="component" value="Unassembled WGS sequence"/>
</dbReference>
<dbReference type="GO" id="GO:0101006">
    <property type="term" value="F:protein histidine phosphatase activity"/>
    <property type="evidence" value="ECO:0007669"/>
    <property type="project" value="TreeGrafter"/>
</dbReference>
<dbReference type="PANTHER" id="PTHR12258:SF5">
    <property type="entry name" value="BCDNA.GH02250-RELATED"/>
    <property type="match status" value="1"/>
</dbReference>
<keyword evidence="4" id="KW-0726">Sexual differentiation</keyword>
<dbReference type="CTD" id="8231222"/>
<dbReference type="AlphaFoldDB" id="E0VU90"/>
<evidence type="ECO:0000256" key="1">
    <source>
        <dbReference type="ARBA" id="ARBA00002508"/>
    </source>
</evidence>
<comment type="function">
    <text evidence="1">JanA and janB regulate somatic sex differentiation.</text>
</comment>
<name>E0VU90_PEDHC</name>
<dbReference type="InParanoid" id="E0VU90"/>
<gene>
    <name evidence="6" type="primary">8231222</name>
    <name evidence="5" type="ORF">Phum_PHUM448250</name>
</gene>
<evidence type="ECO:0000313" key="5">
    <source>
        <dbReference type="EMBL" id="EEB16946.1"/>
    </source>
</evidence>
<dbReference type="SUPFAM" id="SSF143724">
    <property type="entry name" value="PHP14-like"/>
    <property type="match status" value="1"/>
</dbReference>
<dbReference type="EMBL" id="DS235783">
    <property type="protein sequence ID" value="EEB16946.1"/>
    <property type="molecule type" value="Genomic_DNA"/>
</dbReference>
<dbReference type="PANTHER" id="PTHR12258">
    <property type="entry name" value="JANUS-A/JANUS-B"/>
    <property type="match status" value="1"/>
</dbReference>
<dbReference type="KEGG" id="phu:Phum_PHUM448250"/>
<dbReference type="InterPro" id="IPR038596">
    <property type="entry name" value="Janus_sf"/>
</dbReference>
<evidence type="ECO:0000313" key="6">
    <source>
        <dbReference type="EnsemblMetazoa" id="PHUM448250-PA"/>
    </source>
</evidence>
<sequence length="76" mass="8747">MLCGDIYDEVTSKELEPKKLDSECLGGGRILHEPNEKKMKVHDLSQGFGKADHSITADLLKKVYRDYTITWSDERY</sequence>
<reference evidence="5" key="1">
    <citation type="submission" date="2007-04" db="EMBL/GenBank/DDBJ databases">
        <title>Annotation of Pediculus humanus corporis strain USDA.</title>
        <authorList>
            <person name="Kirkness E."/>
            <person name="Hannick L."/>
            <person name="Hass B."/>
            <person name="Bruggner R."/>
            <person name="Lawson D."/>
            <person name="Bidwell S."/>
            <person name="Joardar V."/>
            <person name="Caler E."/>
            <person name="Walenz B."/>
            <person name="Inman J."/>
            <person name="Schobel S."/>
            <person name="Galinsky K."/>
            <person name="Amedeo P."/>
            <person name="Strausberg R."/>
        </authorList>
    </citation>
    <scope>NUCLEOTIDE SEQUENCE</scope>
    <source>
        <strain evidence="5">USDA</strain>
    </source>
</reference>
<dbReference type="EMBL" id="AAZO01005470">
    <property type="status" value="NOT_ANNOTATED_CDS"/>
    <property type="molecule type" value="Genomic_DNA"/>
</dbReference>
<reference evidence="6" key="3">
    <citation type="submission" date="2021-02" db="UniProtKB">
        <authorList>
            <consortium name="EnsemblMetazoa"/>
        </authorList>
    </citation>
    <scope>IDENTIFICATION</scope>
    <source>
        <strain evidence="6">USDA</strain>
    </source>
</reference>
<dbReference type="eggNOG" id="ENOG502S4DR">
    <property type="taxonomic scope" value="Eukaryota"/>
</dbReference>
<accession>E0VU90</accession>
<proteinExistence type="inferred from homology"/>